<accession>A0ABP7KZ49</accession>
<keyword evidence="2" id="KW-0472">Membrane</keyword>
<gene>
    <name evidence="3" type="ORF">GCM10022276_05710</name>
</gene>
<feature type="transmembrane region" description="Helical" evidence="2">
    <location>
        <begin position="154"/>
        <end position="173"/>
    </location>
</feature>
<feature type="compositionally biased region" description="Basic and acidic residues" evidence="1">
    <location>
        <begin position="225"/>
        <end position="236"/>
    </location>
</feature>
<proteinExistence type="predicted"/>
<sequence length="246" mass="27770">MKIDAIEQRPGNARLVIGCAAQRATASERRVRKVPAATWVHCRNELSTSRKRDMGVRPRDTDITGFERLPQGIQHGTLELGQFVKKQCAEMHEADFAGPHPEAAEFPLARRHRPSAARRRTASGLRRRPCMATSHRMITRDQWRKFIDHPVVEWSMFGIGLVLLALAPIVGALPGPGGIIVAGIGLALVLRTSMWAKRHYVRFKRWQPKAGRWTDWALRRKSAKRREEIRKAEKDQAQLPETGGAS</sequence>
<evidence type="ECO:0000256" key="2">
    <source>
        <dbReference type="SAM" id="Phobius"/>
    </source>
</evidence>
<evidence type="ECO:0000313" key="3">
    <source>
        <dbReference type="EMBL" id="GAA3889468.1"/>
    </source>
</evidence>
<dbReference type="Proteomes" id="UP001500827">
    <property type="component" value="Unassembled WGS sequence"/>
</dbReference>
<feature type="region of interest" description="Disordered" evidence="1">
    <location>
        <begin position="222"/>
        <end position="246"/>
    </location>
</feature>
<organism evidence="3 4">
    <name type="scientific">Sphingomonas limnosediminicola</name>
    <dbReference type="NCBI Taxonomy" id="940133"/>
    <lineage>
        <taxon>Bacteria</taxon>
        <taxon>Pseudomonadati</taxon>
        <taxon>Pseudomonadota</taxon>
        <taxon>Alphaproteobacteria</taxon>
        <taxon>Sphingomonadales</taxon>
        <taxon>Sphingomonadaceae</taxon>
        <taxon>Sphingomonas</taxon>
    </lineage>
</organism>
<keyword evidence="4" id="KW-1185">Reference proteome</keyword>
<keyword evidence="2" id="KW-0812">Transmembrane</keyword>
<evidence type="ECO:0000313" key="4">
    <source>
        <dbReference type="Proteomes" id="UP001500827"/>
    </source>
</evidence>
<keyword evidence="2" id="KW-1133">Transmembrane helix</keyword>
<dbReference type="EMBL" id="BAABBM010000001">
    <property type="protein sequence ID" value="GAA3889468.1"/>
    <property type="molecule type" value="Genomic_DNA"/>
</dbReference>
<feature type="transmembrane region" description="Helical" evidence="2">
    <location>
        <begin position="179"/>
        <end position="196"/>
    </location>
</feature>
<evidence type="ECO:0008006" key="5">
    <source>
        <dbReference type="Google" id="ProtNLM"/>
    </source>
</evidence>
<protein>
    <recommendedName>
        <fullName evidence="5">TIGR03750 family conjugal transfer protein</fullName>
    </recommendedName>
</protein>
<evidence type="ECO:0000256" key="1">
    <source>
        <dbReference type="SAM" id="MobiDB-lite"/>
    </source>
</evidence>
<reference evidence="4" key="1">
    <citation type="journal article" date="2019" name="Int. J. Syst. Evol. Microbiol.">
        <title>The Global Catalogue of Microorganisms (GCM) 10K type strain sequencing project: providing services to taxonomists for standard genome sequencing and annotation.</title>
        <authorList>
            <consortium name="The Broad Institute Genomics Platform"/>
            <consortium name="The Broad Institute Genome Sequencing Center for Infectious Disease"/>
            <person name="Wu L."/>
            <person name="Ma J."/>
        </authorList>
    </citation>
    <scope>NUCLEOTIDE SEQUENCE [LARGE SCALE GENOMIC DNA]</scope>
    <source>
        <strain evidence="4">JCM 17543</strain>
    </source>
</reference>
<name>A0ABP7KZ49_9SPHN</name>
<comment type="caution">
    <text evidence="3">The sequence shown here is derived from an EMBL/GenBank/DDBJ whole genome shotgun (WGS) entry which is preliminary data.</text>
</comment>